<feature type="transmembrane region" description="Helical" evidence="8">
    <location>
        <begin position="148"/>
        <end position="179"/>
    </location>
</feature>
<reference evidence="9" key="1">
    <citation type="submission" date="2020-09" db="EMBL/GenBank/DDBJ databases">
        <title>A novel bacterium of genus Paenibacillus, isolated from South China Sea.</title>
        <authorList>
            <person name="Huang H."/>
            <person name="Mo K."/>
            <person name="Hu Y."/>
        </authorList>
    </citation>
    <scope>NUCLEOTIDE SEQUENCE</scope>
    <source>
        <strain evidence="9">IB182496</strain>
    </source>
</reference>
<evidence type="ECO:0000256" key="3">
    <source>
        <dbReference type="ARBA" id="ARBA00022475"/>
    </source>
</evidence>
<dbReference type="EMBL" id="JACXIZ010000020">
    <property type="protein sequence ID" value="MBD2845999.1"/>
    <property type="molecule type" value="Genomic_DNA"/>
</dbReference>
<feature type="region of interest" description="Disordered" evidence="7">
    <location>
        <begin position="185"/>
        <end position="204"/>
    </location>
</feature>
<evidence type="ECO:0000256" key="6">
    <source>
        <dbReference type="ARBA" id="ARBA00023136"/>
    </source>
</evidence>
<feature type="transmembrane region" description="Helical" evidence="8">
    <location>
        <begin position="116"/>
        <end position="136"/>
    </location>
</feature>
<dbReference type="RefSeq" id="WP_190918081.1">
    <property type="nucleotide sequence ID" value="NZ_JACXIZ010000020.1"/>
</dbReference>
<gene>
    <name evidence="9" type="ORF">IDH44_12410</name>
</gene>
<evidence type="ECO:0000313" key="10">
    <source>
        <dbReference type="Proteomes" id="UP000621560"/>
    </source>
</evidence>
<proteinExistence type="inferred from homology"/>
<accession>A0A927GRU1</accession>
<protein>
    <submittedName>
        <fullName evidence="9">Chromate transporter</fullName>
    </submittedName>
</protein>
<dbReference type="GO" id="GO:0015109">
    <property type="term" value="F:chromate transmembrane transporter activity"/>
    <property type="evidence" value="ECO:0007669"/>
    <property type="project" value="InterPro"/>
</dbReference>
<dbReference type="InterPro" id="IPR052518">
    <property type="entry name" value="CHR_Transporter"/>
</dbReference>
<evidence type="ECO:0000256" key="5">
    <source>
        <dbReference type="ARBA" id="ARBA00022989"/>
    </source>
</evidence>
<keyword evidence="3" id="KW-1003">Cell membrane</keyword>
<dbReference type="PANTHER" id="PTHR43663:SF1">
    <property type="entry name" value="CHROMATE TRANSPORTER"/>
    <property type="match status" value="1"/>
</dbReference>
<keyword evidence="4 8" id="KW-0812">Transmembrane</keyword>
<comment type="subcellular location">
    <subcellularLocation>
        <location evidence="1">Cell membrane</location>
        <topology evidence="1">Multi-pass membrane protein</topology>
    </subcellularLocation>
</comment>
<evidence type="ECO:0000256" key="8">
    <source>
        <dbReference type="SAM" id="Phobius"/>
    </source>
</evidence>
<keyword evidence="10" id="KW-1185">Reference proteome</keyword>
<sequence length="210" mass="22359">MRNKTILPGPTFGSIFLSFLKLSPQSFGGGYAIFPAMEAEFIARRNWMTPSEFQRLLSVASSAPGGVAVNAAFIIGNRLGRTSGSIAALLGMILPAAAIVLSLLLLYRLIAPYEQVAAILNGISWGVIGLILFSAFRMSRNALRDGITIALAAIGLLLLLVGIHPALVLVLGAVAGYTLGAERSQRRRTQAQATPQQPPSKTPDGYMYFI</sequence>
<dbReference type="PANTHER" id="PTHR43663">
    <property type="entry name" value="CHROMATE TRANSPORT PROTEIN-RELATED"/>
    <property type="match status" value="1"/>
</dbReference>
<feature type="transmembrane region" description="Helical" evidence="8">
    <location>
        <begin position="87"/>
        <end position="110"/>
    </location>
</feature>
<dbReference type="InterPro" id="IPR003370">
    <property type="entry name" value="Chromate_transpt"/>
</dbReference>
<evidence type="ECO:0000256" key="7">
    <source>
        <dbReference type="SAM" id="MobiDB-lite"/>
    </source>
</evidence>
<dbReference type="Pfam" id="PF02417">
    <property type="entry name" value="Chromate_transp"/>
    <property type="match status" value="1"/>
</dbReference>
<dbReference type="GO" id="GO:0005886">
    <property type="term" value="C:plasma membrane"/>
    <property type="evidence" value="ECO:0007669"/>
    <property type="project" value="UniProtKB-SubCell"/>
</dbReference>
<feature type="transmembrane region" description="Helical" evidence="8">
    <location>
        <begin position="12"/>
        <end position="33"/>
    </location>
</feature>
<evidence type="ECO:0000256" key="1">
    <source>
        <dbReference type="ARBA" id="ARBA00004651"/>
    </source>
</evidence>
<dbReference type="AlphaFoldDB" id="A0A927GRU1"/>
<keyword evidence="6 8" id="KW-0472">Membrane</keyword>
<evidence type="ECO:0000313" key="9">
    <source>
        <dbReference type="EMBL" id="MBD2845999.1"/>
    </source>
</evidence>
<organism evidence="9 10">
    <name type="scientific">Paenibacillus sabuli</name>
    <dbReference type="NCBI Taxonomy" id="2772509"/>
    <lineage>
        <taxon>Bacteria</taxon>
        <taxon>Bacillati</taxon>
        <taxon>Bacillota</taxon>
        <taxon>Bacilli</taxon>
        <taxon>Bacillales</taxon>
        <taxon>Paenibacillaceae</taxon>
        <taxon>Paenibacillus</taxon>
    </lineage>
</organism>
<evidence type="ECO:0000256" key="4">
    <source>
        <dbReference type="ARBA" id="ARBA00022692"/>
    </source>
</evidence>
<name>A0A927GRU1_9BACL</name>
<comment type="caution">
    <text evidence="9">The sequence shown here is derived from an EMBL/GenBank/DDBJ whole genome shotgun (WGS) entry which is preliminary data.</text>
</comment>
<comment type="similarity">
    <text evidence="2">Belongs to the chromate ion transporter (CHR) (TC 2.A.51) family.</text>
</comment>
<dbReference type="Proteomes" id="UP000621560">
    <property type="component" value="Unassembled WGS sequence"/>
</dbReference>
<keyword evidence="5 8" id="KW-1133">Transmembrane helix</keyword>
<evidence type="ECO:0000256" key="2">
    <source>
        <dbReference type="ARBA" id="ARBA00005262"/>
    </source>
</evidence>
<feature type="transmembrane region" description="Helical" evidence="8">
    <location>
        <begin position="53"/>
        <end position="75"/>
    </location>
</feature>